<evidence type="ECO:0000313" key="3">
    <source>
        <dbReference type="Proteomes" id="UP001501612"/>
    </source>
</evidence>
<gene>
    <name evidence="2" type="ORF">GCM10009737_28870</name>
</gene>
<sequence>MTVLAPATTVPAPPVPDTGVGPAGVPPRSVPPTSVQGTLALDLGPRLEPPQPPPAAERPGADVVPIDRQRRRELESWSWRYAQSVVEVVAGDRPVSQLLRWTSPSVYADLARRAHLVGRAGGHVPGQGRARRPAVRAQVLGVRTSFVARDAAEASIHVRHGRRSRAIAARFEVTGDRWQCVALEFA</sequence>
<feature type="region of interest" description="Disordered" evidence="1">
    <location>
        <begin position="1"/>
        <end position="63"/>
    </location>
</feature>
<feature type="compositionally biased region" description="Pro residues" evidence="1">
    <location>
        <begin position="47"/>
        <end position="56"/>
    </location>
</feature>
<dbReference type="Pfam" id="PF20060">
    <property type="entry name" value="DUF6459"/>
    <property type="match status" value="1"/>
</dbReference>
<organism evidence="2 3">
    <name type="scientific">Nocardioides lentus</name>
    <dbReference type="NCBI Taxonomy" id="338077"/>
    <lineage>
        <taxon>Bacteria</taxon>
        <taxon>Bacillati</taxon>
        <taxon>Actinomycetota</taxon>
        <taxon>Actinomycetes</taxon>
        <taxon>Propionibacteriales</taxon>
        <taxon>Nocardioidaceae</taxon>
        <taxon>Nocardioides</taxon>
    </lineage>
</organism>
<evidence type="ECO:0000313" key="2">
    <source>
        <dbReference type="EMBL" id="GAA1925331.1"/>
    </source>
</evidence>
<protein>
    <recommendedName>
        <fullName evidence="4">Energy transducer TonB</fullName>
    </recommendedName>
</protein>
<dbReference type="InterPro" id="IPR045596">
    <property type="entry name" value="DUF6459"/>
</dbReference>
<evidence type="ECO:0000256" key="1">
    <source>
        <dbReference type="SAM" id="MobiDB-lite"/>
    </source>
</evidence>
<dbReference type="EMBL" id="BAAAMY010000007">
    <property type="protein sequence ID" value="GAA1925331.1"/>
    <property type="molecule type" value="Genomic_DNA"/>
</dbReference>
<accession>A0ABN2PMM9</accession>
<reference evidence="2 3" key="1">
    <citation type="journal article" date="2019" name="Int. J. Syst. Evol. Microbiol.">
        <title>The Global Catalogue of Microorganisms (GCM) 10K type strain sequencing project: providing services to taxonomists for standard genome sequencing and annotation.</title>
        <authorList>
            <consortium name="The Broad Institute Genomics Platform"/>
            <consortium name="The Broad Institute Genome Sequencing Center for Infectious Disease"/>
            <person name="Wu L."/>
            <person name="Ma J."/>
        </authorList>
    </citation>
    <scope>NUCLEOTIDE SEQUENCE [LARGE SCALE GENOMIC DNA]</scope>
    <source>
        <strain evidence="2 3">JCM 14046</strain>
    </source>
</reference>
<feature type="compositionally biased region" description="Low complexity" evidence="1">
    <location>
        <begin position="1"/>
        <end position="10"/>
    </location>
</feature>
<name>A0ABN2PMM9_9ACTN</name>
<evidence type="ECO:0008006" key="4">
    <source>
        <dbReference type="Google" id="ProtNLM"/>
    </source>
</evidence>
<keyword evidence="3" id="KW-1185">Reference proteome</keyword>
<proteinExistence type="predicted"/>
<dbReference type="RefSeq" id="WP_344008272.1">
    <property type="nucleotide sequence ID" value="NZ_BAAAMY010000007.1"/>
</dbReference>
<comment type="caution">
    <text evidence="2">The sequence shown here is derived from an EMBL/GenBank/DDBJ whole genome shotgun (WGS) entry which is preliminary data.</text>
</comment>
<dbReference type="Proteomes" id="UP001501612">
    <property type="component" value="Unassembled WGS sequence"/>
</dbReference>